<dbReference type="GO" id="GO:0016020">
    <property type="term" value="C:membrane"/>
    <property type="evidence" value="ECO:0007669"/>
    <property type="project" value="InterPro"/>
</dbReference>
<comment type="caution">
    <text evidence="3">The sequence shown here is derived from an EMBL/GenBank/DDBJ whole genome shotgun (WGS) entry which is preliminary data.</text>
</comment>
<protein>
    <submittedName>
        <fullName evidence="3">YggT family protein</fullName>
    </submittedName>
</protein>
<dbReference type="Pfam" id="PF02325">
    <property type="entry name" value="CCB3_YggT"/>
    <property type="match status" value="2"/>
</dbReference>
<feature type="transmembrane region" description="Helical" evidence="2">
    <location>
        <begin position="6"/>
        <end position="26"/>
    </location>
</feature>
<feature type="transmembrane region" description="Helical" evidence="2">
    <location>
        <begin position="63"/>
        <end position="85"/>
    </location>
</feature>
<feature type="transmembrane region" description="Helical" evidence="2">
    <location>
        <begin position="91"/>
        <end position="116"/>
    </location>
</feature>
<proteinExistence type="inferred from homology"/>
<evidence type="ECO:0000313" key="4">
    <source>
        <dbReference type="Proteomes" id="UP000247792"/>
    </source>
</evidence>
<keyword evidence="2" id="KW-1133">Transmembrane helix</keyword>
<reference evidence="3 4" key="1">
    <citation type="submission" date="2018-05" db="EMBL/GenBank/DDBJ databases">
        <title>Genomic Encyclopedia of Type Strains, Phase IV (KMG-IV): sequencing the most valuable type-strain genomes for metagenomic binning, comparative biology and taxonomic classification.</title>
        <authorList>
            <person name="Goeker M."/>
        </authorList>
    </citation>
    <scope>NUCLEOTIDE SEQUENCE [LARGE SCALE GENOMIC DNA]</scope>
    <source>
        <strain evidence="3 4">DSM 19792</strain>
    </source>
</reference>
<organism evidence="3 4">
    <name type="scientific">Undibacterium pigrum</name>
    <dbReference type="NCBI Taxonomy" id="401470"/>
    <lineage>
        <taxon>Bacteria</taxon>
        <taxon>Pseudomonadati</taxon>
        <taxon>Pseudomonadota</taxon>
        <taxon>Betaproteobacteria</taxon>
        <taxon>Burkholderiales</taxon>
        <taxon>Oxalobacteraceae</taxon>
        <taxon>Undibacterium</taxon>
    </lineage>
</organism>
<keyword evidence="2" id="KW-0812">Transmembrane</keyword>
<dbReference type="PANTHER" id="PTHR33219">
    <property type="entry name" value="YLMG HOMOLOG PROTEIN 2, CHLOROPLASTIC"/>
    <property type="match status" value="1"/>
</dbReference>
<name>A0A318J9G9_9BURK</name>
<keyword evidence="4" id="KW-1185">Reference proteome</keyword>
<dbReference type="InterPro" id="IPR003425">
    <property type="entry name" value="CCB3/YggT"/>
</dbReference>
<dbReference type="OrthoDB" id="9806665at2"/>
<evidence type="ECO:0000313" key="3">
    <source>
        <dbReference type="EMBL" id="PXX43949.1"/>
    </source>
</evidence>
<keyword evidence="2" id="KW-0472">Membrane</keyword>
<evidence type="ECO:0000256" key="2">
    <source>
        <dbReference type="SAM" id="Phobius"/>
    </source>
</evidence>
<evidence type="ECO:0000256" key="1">
    <source>
        <dbReference type="ARBA" id="ARBA00010894"/>
    </source>
</evidence>
<dbReference type="EMBL" id="QJKB01000003">
    <property type="protein sequence ID" value="PXX43949.1"/>
    <property type="molecule type" value="Genomic_DNA"/>
</dbReference>
<accession>A0A318J9G9</accession>
<dbReference type="PANTHER" id="PTHR33219:SF14">
    <property type="entry name" value="PROTEIN COFACTOR ASSEMBLY OF COMPLEX C SUBUNIT B CCB3, CHLOROPLASTIC-RELATED"/>
    <property type="match status" value="1"/>
</dbReference>
<dbReference type="RefSeq" id="WP_110255221.1">
    <property type="nucleotide sequence ID" value="NZ_QJKB01000003.1"/>
</dbReference>
<sequence length="182" mass="20611">MLSEIFTFVIDTVTGLFAGFLLLRFWMQVQRVRPPAGLAQAIFQLTDWLVHPIRRIVPGFRGYDWATLIAVLVVAMLAMMVKVWLLGQFSLLAILWLTIFRVLQWILYGLMALLVLEAVFSWVNPHAPFAPFIRALNEPVLSPLRKLISPLGGLDFSPLVALIILQILNMVLIKAFANLPLF</sequence>
<gene>
    <name evidence="3" type="ORF">DFR42_103217</name>
</gene>
<dbReference type="AlphaFoldDB" id="A0A318J9G9"/>
<feature type="transmembrane region" description="Helical" evidence="2">
    <location>
        <begin position="156"/>
        <end position="177"/>
    </location>
</feature>
<comment type="similarity">
    <text evidence="1">Belongs to the YggT family.</text>
</comment>
<dbReference type="Proteomes" id="UP000247792">
    <property type="component" value="Unassembled WGS sequence"/>
</dbReference>